<name>A0A0L9V3X7_PHAAN</name>
<evidence type="ECO:0000313" key="4">
    <source>
        <dbReference type="Proteomes" id="UP000053144"/>
    </source>
</evidence>
<sequence length="397" mass="45043">MQKNQPEITVERNLALSASFELPKSSLRGKTIVEGQIEDMHLPLNDKDGLLTWQDIQDIGSKRKDKEPEHTHSSKFLSCKHEKHFKIVQYRRLLMERKVGMIPELAPQFGEQRDYLSYVRGHAIWYDPESINRFLDTEWVGEQCQFALNMEEGTNFDDVESVLCVLGRHFQRNKNDAVLNIRRIDLTSLAKYWMDFSHANLQPCSYVSDITDSRELLLYCVLRGISINIGQVIANEIQVCANTMNTKAPLGHPSLITHLCELAGVNISVPPFERPRKAIDEAYYRQHCGGDEAAQPVPPRHPRRGRGPPQGQASVEIHEAEAFQMRDMYMSLIDAQMQSIQRGQVATTEMIIGMYDTPPKHSGSLPLSGTQKPTLAPLRGEKAAKGKKRTRALTAER</sequence>
<dbReference type="Proteomes" id="UP000053144">
    <property type="component" value="Chromosome 8"/>
</dbReference>
<dbReference type="AlphaFoldDB" id="A0A0L9V3X7"/>
<dbReference type="Pfam" id="PF20167">
    <property type="entry name" value="Transposase_32"/>
    <property type="match status" value="1"/>
</dbReference>
<dbReference type="Gramene" id="KOM49713">
    <property type="protein sequence ID" value="KOM49713"/>
    <property type="gene ID" value="LR48_Vigan08g054000"/>
</dbReference>
<evidence type="ECO:0000313" key="3">
    <source>
        <dbReference type="EMBL" id="KOM49713.1"/>
    </source>
</evidence>
<evidence type="ECO:0000259" key="2">
    <source>
        <dbReference type="Pfam" id="PF20167"/>
    </source>
</evidence>
<accession>A0A0L9V3X7</accession>
<organism evidence="3 4">
    <name type="scientific">Phaseolus angularis</name>
    <name type="common">Azuki bean</name>
    <name type="synonym">Vigna angularis</name>
    <dbReference type="NCBI Taxonomy" id="3914"/>
    <lineage>
        <taxon>Eukaryota</taxon>
        <taxon>Viridiplantae</taxon>
        <taxon>Streptophyta</taxon>
        <taxon>Embryophyta</taxon>
        <taxon>Tracheophyta</taxon>
        <taxon>Spermatophyta</taxon>
        <taxon>Magnoliopsida</taxon>
        <taxon>eudicotyledons</taxon>
        <taxon>Gunneridae</taxon>
        <taxon>Pentapetalae</taxon>
        <taxon>rosids</taxon>
        <taxon>fabids</taxon>
        <taxon>Fabales</taxon>
        <taxon>Fabaceae</taxon>
        <taxon>Papilionoideae</taxon>
        <taxon>50 kb inversion clade</taxon>
        <taxon>NPAAA clade</taxon>
        <taxon>indigoferoid/millettioid clade</taxon>
        <taxon>Phaseoleae</taxon>
        <taxon>Vigna</taxon>
    </lineage>
</organism>
<gene>
    <name evidence="3" type="ORF">LR48_Vigan08g054000</name>
</gene>
<dbReference type="EMBL" id="CM003378">
    <property type="protein sequence ID" value="KOM49713.1"/>
    <property type="molecule type" value="Genomic_DNA"/>
</dbReference>
<protein>
    <recommendedName>
        <fullName evidence="2">Putative plant transposon protein domain-containing protein</fullName>
    </recommendedName>
</protein>
<reference evidence="4" key="1">
    <citation type="journal article" date="2015" name="Proc. Natl. Acad. Sci. U.S.A.">
        <title>Genome sequencing of adzuki bean (Vigna angularis) provides insight into high starch and low fat accumulation and domestication.</title>
        <authorList>
            <person name="Yang K."/>
            <person name="Tian Z."/>
            <person name="Chen C."/>
            <person name="Luo L."/>
            <person name="Zhao B."/>
            <person name="Wang Z."/>
            <person name="Yu L."/>
            <person name="Li Y."/>
            <person name="Sun Y."/>
            <person name="Li W."/>
            <person name="Chen Y."/>
            <person name="Li Y."/>
            <person name="Zhang Y."/>
            <person name="Ai D."/>
            <person name="Zhao J."/>
            <person name="Shang C."/>
            <person name="Ma Y."/>
            <person name="Wu B."/>
            <person name="Wang M."/>
            <person name="Gao L."/>
            <person name="Sun D."/>
            <person name="Zhang P."/>
            <person name="Guo F."/>
            <person name="Wang W."/>
            <person name="Li Y."/>
            <person name="Wang J."/>
            <person name="Varshney R.K."/>
            <person name="Wang J."/>
            <person name="Ling H.Q."/>
            <person name="Wan P."/>
        </authorList>
    </citation>
    <scope>NUCLEOTIDE SEQUENCE</scope>
    <source>
        <strain evidence="4">cv. Jingnong 6</strain>
    </source>
</reference>
<feature type="region of interest" description="Disordered" evidence="1">
    <location>
        <begin position="290"/>
        <end position="313"/>
    </location>
</feature>
<feature type="region of interest" description="Disordered" evidence="1">
    <location>
        <begin position="359"/>
        <end position="397"/>
    </location>
</feature>
<evidence type="ECO:0000256" key="1">
    <source>
        <dbReference type="SAM" id="MobiDB-lite"/>
    </source>
</evidence>
<feature type="domain" description="Putative plant transposon protein" evidence="2">
    <location>
        <begin position="108"/>
        <end position="266"/>
    </location>
</feature>
<proteinExistence type="predicted"/>
<dbReference type="InterPro" id="IPR046796">
    <property type="entry name" value="Transposase_32_dom"/>
</dbReference>